<dbReference type="Pfam" id="PF13347">
    <property type="entry name" value="MFS_2"/>
    <property type="match status" value="1"/>
</dbReference>
<feature type="transmembrane region" description="Helical" evidence="1">
    <location>
        <begin position="46"/>
        <end position="67"/>
    </location>
</feature>
<keyword evidence="1" id="KW-0812">Transmembrane</keyword>
<feature type="transmembrane region" description="Helical" evidence="1">
    <location>
        <begin position="315"/>
        <end position="338"/>
    </location>
</feature>
<feature type="transmembrane region" description="Helical" evidence="1">
    <location>
        <begin position="225"/>
        <end position="250"/>
    </location>
</feature>
<dbReference type="Proteomes" id="UP000199180">
    <property type="component" value="Unassembled WGS sequence"/>
</dbReference>
<keyword evidence="1" id="KW-0472">Membrane</keyword>
<name>A0A1I0AER8_9RHOB</name>
<keyword evidence="3" id="KW-1185">Reference proteome</keyword>
<feature type="transmembrane region" description="Helical" evidence="1">
    <location>
        <begin position="358"/>
        <end position="378"/>
    </location>
</feature>
<protein>
    <submittedName>
        <fullName evidence="2">Na+/melibiose symporter</fullName>
    </submittedName>
</protein>
<feature type="transmembrane region" description="Helical" evidence="1">
    <location>
        <begin position="289"/>
        <end position="309"/>
    </location>
</feature>
<feature type="transmembrane region" description="Helical" evidence="1">
    <location>
        <begin position="157"/>
        <end position="175"/>
    </location>
</feature>
<feature type="transmembrane region" description="Helical" evidence="1">
    <location>
        <begin position="21"/>
        <end position="40"/>
    </location>
</feature>
<evidence type="ECO:0000313" key="3">
    <source>
        <dbReference type="Proteomes" id="UP000199180"/>
    </source>
</evidence>
<evidence type="ECO:0000313" key="2">
    <source>
        <dbReference type="EMBL" id="SES92695.1"/>
    </source>
</evidence>
<reference evidence="2 3" key="1">
    <citation type="submission" date="2016-10" db="EMBL/GenBank/DDBJ databases">
        <authorList>
            <person name="de Groot N.N."/>
        </authorList>
    </citation>
    <scope>NUCLEOTIDE SEQUENCE [LARGE SCALE GENOMIC DNA]</scope>
    <source>
        <strain evidence="2 3">DSM 17862</strain>
    </source>
</reference>
<dbReference type="Gene3D" id="1.20.1250.20">
    <property type="entry name" value="MFS general substrate transporter like domains"/>
    <property type="match status" value="1"/>
</dbReference>
<evidence type="ECO:0000256" key="1">
    <source>
        <dbReference type="SAM" id="Phobius"/>
    </source>
</evidence>
<organism evidence="2 3">
    <name type="scientific">Paracoccus homiensis</name>
    <dbReference type="NCBI Taxonomy" id="364199"/>
    <lineage>
        <taxon>Bacteria</taxon>
        <taxon>Pseudomonadati</taxon>
        <taxon>Pseudomonadota</taxon>
        <taxon>Alphaproteobacteria</taxon>
        <taxon>Rhodobacterales</taxon>
        <taxon>Paracoccaceae</taxon>
        <taxon>Paracoccus</taxon>
    </lineage>
</organism>
<feature type="transmembrane region" description="Helical" evidence="1">
    <location>
        <begin position="181"/>
        <end position="204"/>
    </location>
</feature>
<feature type="transmembrane region" description="Helical" evidence="1">
    <location>
        <begin position="262"/>
        <end position="282"/>
    </location>
</feature>
<dbReference type="STRING" id="364199.SAMN04489858_102214"/>
<feature type="transmembrane region" description="Helical" evidence="1">
    <location>
        <begin position="398"/>
        <end position="418"/>
    </location>
</feature>
<dbReference type="InterPro" id="IPR036259">
    <property type="entry name" value="MFS_trans_sf"/>
</dbReference>
<feature type="transmembrane region" description="Helical" evidence="1">
    <location>
        <begin position="88"/>
        <end position="106"/>
    </location>
</feature>
<sequence>MSCNISWPMPRPVSGPARFDCLTYGALAAPLAVGGLPIYIHAPDYYAAEMGVGLAALGAVLGVLRIIDAVQDPVVGWAGDCWPGRRPAMILLGAVLLSVGVAGLFLPPAAPVLIWFAAMMVLASFGHSLISVNLMTFGGLWRSDPAAKARISGTREGLGLIGLIIAVALPALLAPGMGRGAALLALAAVLIMGLAATIPLFLRWQQSARLELSRVPGQPVDLRSLIGFFAVAALVLLSAAFPAALILMVVRDLLRAEALTGAFLLTYFIAALPGAALSAWLAERHGATRIWVAALCLSILGFSGALGLGDGTVGLFFLVCIVTGLTFGADLVLPPAILSERLGAANAAGAATRAHAGLAFLTKAALALSGAIALPLLAQIGFRPAAQNSEQALDALRWLYALLPLCLRALAIGLLIYLHRKGRM</sequence>
<gene>
    <name evidence="2" type="ORF">SAMN04489858_102214</name>
</gene>
<dbReference type="SUPFAM" id="SSF103473">
    <property type="entry name" value="MFS general substrate transporter"/>
    <property type="match status" value="1"/>
</dbReference>
<feature type="transmembrane region" description="Helical" evidence="1">
    <location>
        <begin position="112"/>
        <end position="136"/>
    </location>
</feature>
<proteinExistence type="predicted"/>
<accession>A0A1I0AER8</accession>
<keyword evidence="1" id="KW-1133">Transmembrane helix</keyword>
<dbReference type="EMBL" id="FOHO01000002">
    <property type="protein sequence ID" value="SES92695.1"/>
    <property type="molecule type" value="Genomic_DNA"/>
</dbReference>
<dbReference type="AlphaFoldDB" id="A0A1I0AER8"/>